<dbReference type="OrthoDB" id="9794826at2"/>
<dbReference type="AlphaFoldDB" id="A0A0C6P3Z3"/>
<organism evidence="5 6">
    <name type="scientific">Bordetella bronchiseptica 253</name>
    <dbReference type="NCBI Taxonomy" id="568707"/>
    <lineage>
        <taxon>Bacteria</taxon>
        <taxon>Pseudomonadati</taxon>
        <taxon>Pseudomonadota</taxon>
        <taxon>Betaproteobacteria</taxon>
        <taxon>Burkholderiales</taxon>
        <taxon>Alcaligenaceae</taxon>
        <taxon>Bordetella</taxon>
    </lineage>
</organism>
<dbReference type="HOGENOM" id="CLU_036176_1_3_4"/>
<dbReference type="PROSITE" id="PS51257">
    <property type="entry name" value="PROKAR_LIPOPROTEIN"/>
    <property type="match status" value="1"/>
</dbReference>
<dbReference type="PIRSF" id="PIRSF006470">
    <property type="entry name" value="DctB"/>
    <property type="match status" value="1"/>
</dbReference>
<dbReference type="InterPro" id="IPR018389">
    <property type="entry name" value="DctP_fam"/>
</dbReference>
<sequence length="340" mass="36982">MLRTARTTLAIIAAATLLAACDKGGAERPQAASGAQPRTLQLAHVSVENEDDMYHHLAAGFAERVARHTNGAVKVQVLGGAQLGGERDVAEGMQLGSIDMSVIASFALGAFEKKAMIFDLPYLFKDYPTAFQALDSSFTDGIEADLEKTGLKVLGWGHGGFRNLYNSKQPIRTLADLKDMKVRMPENPIYVDTWRALGVNVTSMAYPELFTGLQQRTIDGAENPTALYYTSRFYEAAKYLSKTEHVYVAIPIVVSARIWTSLAPEQQAAFQQAADEAIAAQRQFLLATEAATEKKLAEAGVAINTDVDKAAFRQAAAPVYECYRNTIDPELVTRAQALAQ</sequence>
<evidence type="ECO:0000313" key="5">
    <source>
        <dbReference type="EMBL" id="CCJ54148.1"/>
    </source>
</evidence>
<dbReference type="PANTHER" id="PTHR33376">
    <property type="match status" value="1"/>
</dbReference>
<keyword evidence="2" id="KW-0813">Transport</keyword>
<evidence type="ECO:0000256" key="4">
    <source>
        <dbReference type="SAM" id="SignalP"/>
    </source>
</evidence>
<keyword evidence="3 4" id="KW-0732">Signal</keyword>
<gene>
    <name evidence="5" type="ORF">BN112_2231</name>
</gene>
<dbReference type="Pfam" id="PF03480">
    <property type="entry name" value="DctP"/>
    <property type="match status" value="1"/>
</dbReference>
<dbReference type="Gene3D" id="3.40.190.170">
    <property type="entry name" value="Bacterial extracellular solute-binding protein, family 7"/>
    <property type="match status" value="1"/>
</dbReference>
<dbReference type="KEGG" id="bbh:BN112_2231"/>
<accession>A0A0C6P3Z3</accession>
<protein>
    <submittedName>
        <fullName evidence="5">Putative extracellular solute-binding protein</fullName>
    </submittedName>
</protein>
<reference evidence="5 6" key="1">
    <citation type="journal article" date="2012" name="BMC Genomics">
        <title>Comparative genomics of the classical Bordetella subspecies: the evolution and exchange of virulence-associated diversity amongst closely related pathogens.</title>
        <authorList>
            <person name="Park J."/>
            <person name="Zhang Y."/>
            <person name="Buboltz A.M."/>
            <person name="Zhang X."/>
            <person name="Schuster S.C."/>
            <person name="Ahuja U."/>
            <person name="Liu M."/>
            <person name="Miller J.F."/>
            <person name="Sebaihia M."/>
            <person name="Bentley S.D."/>
            <person name="Parkhill J."/>
            <person name="Harvill E.T."/>
        </authorList>
    </citation>
    <scope>NUCLEOTIDE SEQUENCE [LARGE SCALE GENOMIC DNA]</scope>
    <source>
        <strain evidence="5 6">253</strain>
    </source>
</reference>
<name>A0A0C6P3Z3_BORBO</name>
<evidence type="ECO:0000256" key="3">
    <source>
        <dbReference type="ARBA" id="ARBA00022729"/>
    </source>
</evidence>
<evidence type="ECO:0000256" key="2">
    <source>
        <dbReference type="ARBA" id="ARBA00022448"/>
    </source>
</evidence>
<feature type="chain" id="PRO_5002200434" evidence="4">
    <location>
        <begin position="20"/>
        <end position="340"/>
    </location>
</feature>
<dbReference type="NCBIfam" id="NF037995">
    <property type="entry name" value="TRAP_S1"/>
    <property type="match status" value="1"/>
</dbReference>
<comment type="similarity">
    <text evidence="1">Belongs to the bacterial solute-binding protein 7 family.</text>
</comment>
<dbReference type="RefSeq" id="WP_015064362.1">
    <property type="nucleotide sequence ID" value="NC_019382.1"/>
</dbReference>
<evidence type="ECO:0000256" key="1">
    <source>
        <dbReference type="ARBA" id="ARBA00009023"/>
    </source>
</evidence>
<dbReference type="InterPro" id="IPR038404">
    <property type="entry name" value="TRAP_DctP_sf"/>
</dbReference>
<dbReference type="GO" id="GO:0055085">
    <property type="term" value="P:transmembrane transport"/>
    <property type="evidence" value="ECO:0007669"/>
    <property type="project" value="InterPro"/>
</dbReference>
<dbReference type="EMBL" id="HE965806">
    <property type="protein sequence ID" value="CCJ54148.1"/>
    <property type="molecule type" value="Genomic_DNA"/>
</dbReference>
<evidence type="ECO:0000313" key="6">
    <source>
        <dbReference type="Proteomes" id="UP000007564"/>
    </source>
</evidence>
<dbReference type="PANTHER" id="PTHR33376:SF7">
    <property type="entry name" value="C4-DICARBOXYLATE-BINDING PROTEIN DCTB"/>
    <property type="match status" value="1"/>
</dbReference>
<dbReference type="InterPro" id="IPR004682">
    <property type="entry name" value="TRAP_DctP"/>
</dbReference>
<dbReference type="NCBIfam" id="TIGR00787">
    <property type="entry name" value="dctP"/>
    <property type="match status" value="1"/>
</dbReference>
<dbReference type="CDD" id="cd13603">
    <property type="entry name" value="PBP2_TRAP_Siap_TeaA_like"/>
    <property type="match status" value="1"/>
</dbReference>
<dbReference type="GO" id="GO:0030288">
    <property type="term" value="C:outer membrane-bounded periplasmic space"/>
    <property type="evidence" value="ECO:0007669"/>
    <property type="project" value="InterPro"/>
</dbReference>
<dbReference type="Proteomes" id="UP000007564">
    <property type="component" value="Chromosome"/>
</dbReference>
<proteinExistence type="inferred from homology"/>
<feature type="signal peptide" evidence="4">
    <location>
        <begin position="1"/>
        <end position="19"/>
    </location>
</feature>